<evidence type="ECO:0000256" key="1">
    <source>
        <dbReference type="ARBA" id="ARBA00023002"/>
    </source>
</evidence>
<organism evidence="4 5">
    <name type="scientific">Colletotrichum karsti</name>
    <dbReference type="NCBI Taxonomy" id="1095194"/>
    <lineage>
        <taxon>Eukaryota</taxon>
        <taxon>Fungi</taxon>
        <taxon>Dikarya</taxon>
        <taxon>Ascomycota</taxon>
        <taxon>Pezizomycotina</taxon>
        <taxon>Sordariomycetes</taxon>
        <taxon>Hypocreomycetidae</taxon>
        <taxon>Glomerellales</taxon>
        <taxon>Glomerellaceae</taxon>
        <taxon>Colletotrichum</taxon>
        <taxon>Colletotrichum boninense species complex</taxon>
    </lineage>
</organism>
<accession>A0A9P6IAZ9</accession>
<dbReference type="InterPro" id="IPR050425">
    <property type="entry name" value="NAD(P)_dehydrat-like"/>
</dbReference>
<dbReference type="EMBL" id="JAATWM020000007">
    <property type="protein sequence ID" value="KAF9879588.1"/>
    <property type="molecule type" value="Genomic_DNA"/>
</dbReference>
<dbReference type="Pfam" id="PF01073">
    <property type="entry name" value="3Beta_HSD"/>
    <property type="match status" value="1"/>
</dbReference>
<feature type="domain" description="3-beta hydroxysteroid dehydrogenase/isomerase" evidence="3">
    <location>
        <begin position="6"/>
        <end position="198"/>
    </location>
</feature>
<protein>
    <recommendedName>
        <fullName evidence="3">3-beta hydroxysteroid dehydrogenase/isomerase domain-containing protein</fullName>
    </recommendedName>
</protein>
<dbReference type="OrthoDB" id="2735536at2759"/>
<dbReference type="GO" id="GO:0016616">
    <property type="term" value="F:oxidoreductase activity, acting on the CH-OH group of donors, NAD or NADP as acceptor"/>
    <property type="evidence" value="ECO:0007669"/>
    <property type="project" value="InterPro"/>
</dbReference>
<dbReference type="InterPro" id="IPR036291">
    <property type="entry name" value="NAD(P)-bd_dom_sf"/>
</dbReference>
<keyword evidence="5" id="KW-1185">Reference proteome</keyword>
<dbReference type="PANTHER" id="PTHR10366">
    <property type="entry name" value="NAD DEPENDENT EPIMERASE/DEHYDRATASE"/>
    <property type="match status" value="1"/>
</dbReference>
<name>A0A9P6IAZ9_9PEZI</name>
<dbReference type="Proteomes" id="UP000781932">
    <property type="component" value="Unassembled WGS sequence"/>
</dbReference>
<reference evidence="4" key="1">
    <citation type="submission" date="2020-03" db="EMBL/GenBank/DDBJ databases">
        <authorList>
            <person name="He L."/>
        </authorList>
    </citation>
    <scope>NUCLEOTIDE SEQUENCE</scope>
    <source>
        <strain evidence="4">CkLH20</strain>
    </source>
</reference>
<keyword evidence="1" id="KW-0560">Oxidoreductase</keyword>
<evidence type="ECO:0000313" key="4">
    <source>
        <dbReference type="EMBL" id="KAF9879588.1"/>
    </source>
</evidence>
<dbReference type="GO" id="GO:0006694">
    <property type="term" value="P:steroid biosynthetic process"/>
    <property type="evidence" value="ECO:0007669"/>
    <property type="project" value="InterPro"/>
</dbReference>
<evidence type="ECO:0000256" key="2">
    <source>
        <dbReference type="ARBA" id="ARBA00023445"/>
    </source>
</evidence>
<comment type="caution">
    <text evidence="4">The sequence shown here is derived from an EMBL/GenBank/DDBJ whole genome shotgun (WGS) entry which is preliminary data.</text>
</comment>
<evidence type="ECO:0000259" key="3">
    <source>
        <dbReference type="Pfam" id="PF01073"/>
    </source>
</evidence>
<gene>
    <name evidence="4" type="ORF">CkaCkLH20_03131</name>
</gene>
<dbReference type="InterPro" id="IPR002225">
    <property type="entry name" value="3Beta_OHSteriod_DH/Estase"/>
</dbReference>
<sequence>MEAVTVPDITAPDAYGNALQNVDFVVHCASPFTFNVTDIQRDLLDPAIKGTAEIMKAIDRAPSVKRIVLTSSFAAVIDPFKNPRPGYTYTEADWNPVTPTQALENQLFGYQASKTFAERLALDFTEIQNAKGRDLSLIAICPPMILGPVHPASGITSANPNESSAQLLNALSAPEVPPTRMPVFVDVRDAAKAHVLALNLDKVRADVSERFLVCGGKFTWAVVGDIHRGVRMTEEVFAPSNGYYSIDAGKAEKVLGLVWTSLESAVEDCIASLKPYA</sequence>
<dbReference type="RefSeq" id="XP_038749049.1">
    <property type="nucleotide sequence ID" value="XM_038885850.1"/>
</dbReference>
<evidence type="ECO:0000313" key="5">
    <source>
        <dbReference type="Proteomes" id="UP000781932"/>
    </source>
</evidence>
<dbReference type="Gene3D" id="3.40.50.720">
    <property type="entry name" value="NAD(P)-binding Rossmann-like Domain"/>
    <property type="match status" value="1"/>
</dbReference>
<dbReference type="AlphaFoldDB" id="A0A9P6IAZ9"/>
<dbReference type="PANTHER" id="PTHR10366:SF564">
    <property type="entry name" value="STEROL-4-ALPHA-CARBOXYLATE 3-DEHYDROGENASE, DECARBOXYLATING"/>
    <property type="match status" value="1"/>
</dbReference>
<comment type="similarity">
    <text evidence="2">Belongs to the NAD(P)-dependent epimerase/dehydratase family. Dihydroflavonol-4-reductase subfamily.</text>
</comment>
<dbReference type="GeneID" id="62158924"/>
<proteinExistence type="inferred from homology"/>
<dbReference type="SUPFAM" id="SSF51735">
    <property type="entry name" value="NAD(P)-binding Rossmann-fold domains"/>
    <property type="match status" value="1"/>
</dbReference>
<reference evidence="4" key="2">
    <citation type="submission" date="2020-11" db="EMBL/GenBank/DDBJ databases">
        <title>Whole genome sequencing of Colletotrichum sp.</title>
        <authorList>
            <person name="Li H."/>
        </authorList>
    </citation>
    <scope>NUCLEOTIDE SEQUENCE</scope>
    <source>
        <strain evidence="4">CkLH20</strain>
    </source>
</reference>